<organism evidence="1 2">
    <name type="scientific">Plasmodium falciparum FCH/4</name>
    <dbReference type="NCBI Taxonomy" id="1036724"/>
    <lineage>
        <taxon>Eukaryota</taxon>
        <taxon>Sar</taxon>
        <taxon>Alveolata</taxon>
        <taxon>Apicomplexa</taxon>
        <taxon>Aconoidasida</taxon>
        <taxon>Haemosporida</taxon>
        <taxon>Plasmodiidae</taxon>
        <taxon>Plasmodium</taxon>
        <taxon>Plasmodium (Laverania)</taxon>
    </lineage>
</organism>
<gene>
    <name evidence="1" type="ORF">PFFCH_02234</name>
</gene>
<dbReference type="EMBL" id="KI927923">
    <property type="protein sequence ID" value="ETW30316.1"/>
    <property type="molecule type" value="Genomic_DNA"/>
</dbReference>
<reference evidence="1 2" key="1">
    <citation type="submission" date="2013-02" db="EMBL/GenBank/DDBJ databases">
        <title>The Genome Annotation of Plasmodium falciparum FCH/4.</title>
        <authorList>
            <consortium name="The Broad Institute Genome Sequencing Platform"/>
            <consortium name="The Broad Institute Genome Sequencing Center for Infectious Disease"/>
            <person name="Neafsey D."/>
            <person name="Hoffman S."/>
            <person name="Volkman S."/>
            <person name="Rosenthal P."/>
            <person name="Walker B."/>
            <person name="Young S.K."/>
            <person name="Zeng Q."/>
            <person name="Gargeya S."/>
            <person name="Fitzgerald M."/>
            <person name="Haas B."/>
            <person name="Abouelleil A."/>
            <person name="Allen A.W."/>
            <person name="Alvarado L."/>
            <person name="Arachchi H.M."/>
            <person name="Berlin A.M."/>
            <person name="Chapman S.B."/>
            <person name="Gainer-Dewar J."/>
            <person name="Goldberg J."/>
            <person name="Griggs A."/>
            <person name="Gujja S."/>
            <person name="Hansen M."/>
            <person name="Howarth C."/>
            <person name="Imamovic A."/>
            <person name="Ireland A."/>
            <person name="Larimer J."/>
            <person name="McCowan C."/>
            <person name="Murphy C."/>
            <person name="Pearson M."/>
            <person name="Poon T.W."/>
            <person name="Priest M."/>
            <person name="Roberts A."/>
            <person name="Saif S."/>
            <person name="Shea T."/>
            <person name="Sisk P."/>
            <person name="Sykes S."/>
            <person name="Wortman J."/>
            <person name="Nusbaum C."/>
            <person name="Birren B."/>
        </authorList>
    </citation>
    <scope>NUCLEOTIDE SEQUENCE [LARGE SCALE GENOMIC DNA]</scope>
    <source>
        <strain evidence="1 2">FCH/4</strain>
    </source>
</reference>
<name>A0A024VR10_PLAFA</name>
<evidence type="ECO:0000313" key="1">
    <source>
        <dbReference type="EMBL" id="ETW30316.1"/>
    </source>
</evidence>
<dbReference type="AlphaFoldDB" id="A0A024VR10"/>
<reference evidence="1 2" key="2">
    <citation type="submission" date="2013-02" db="EMBL/GenBank/DDBJ databases">
        <title>The Genome Sequence of Plasmodium falciparum FCH/4.</title>
        <authorList>
            <consortium name="The Broad Institute Genome Sequencing Platform"/>
            <consortium name="The Broad Institute Genome Sequencing Center for Infectious Disease"/>
            <person name="Neafsey D."/>
            <person name="Cheeseman I."/>
            <person name="Volkman S."/>
            <person name="Adams J."/>
            <person name="Walker B."/>
            <person name="Young S.K."/>
            <person name="Zeng Q."/>
            <person name="Gargeya S."/>
            <person name="Fitzgerald M."/>
            <person name="Haas B."/>
            <person name="Abouelleil A."/>
            <person name="Alvarado L."/>
            <person name="Arachchi H.M."/>
            <person name="Berlin A.M."/>
            <person name="Chapman S.B."/>
            <person name="Dewar J."/>
            <person name="Goldberg J."/>
            <person name="Griggs A."/>
            <person name="Gujja S."/>
            <person name="Hansen M."/>
            <person name="Howarth C."/>
            <person name="Imamovic A."/>
            <person name="Larimer J."/>
            <person name="McCowan C."/>
            <person name="Murphy C."/>
            <person name="Neiman D."/>
            <person name="Pearson M."/>
            <person name="Priest M."/>
            <person name="Roberts A."/>
            <person name="Saif S."/>
            <person name="Shea T."/>
            <person name="Sisk P."/>
            <person name="Sykes S."/>
            <person name="Wortman J."/>
            <person name="Nusbaum C."/>
            <person name="Birren B."/>
        </authorList>
    </citation>
    <scope>NUCLEOTIDE SEQUENCE [LARGE SCALE GENOMIC DNA]</scope>
    <source>
        <strain evidence="1 2">FCH/4</strain>
    </source>
</reference>
<dbReference type="Proteomes" id="UP000030656">
    <property type="component" value="Unassembled WGS sequence"/>
</dbReference>
<proteinExistence type="predicted"/>
<accession>A0A024VR10</accession>
<protein>
    <submittedName>
        <fullName evidence="1">Uncharacterized protein</fullName>
    </submittedName>
</protein>
<evidence type="ECO:0000313" key="2">
    <source>
        <dbReference type="Proteomes" id="UP000030656"/>
    </source>
</evidence>
<sequence>MFVCFYNILFTFCNIRELSNFQWKPLGKNVPKISLINLSHKKAWDIGKEDLENIYTKIKT</sequence>